<dbReference type="InterPro" id="IPR008920">
    <property type="entry name" value="TF_FadR/GntR_C"/>
</dbReference>
<dbReference type="InterPro" id="IPR036390">
    <property type="entry name" value="WH_DNA-bd_sf"/>
</dbReference>
<comment type="caution">
    <text evidence="5">The sequence shown here is derived from an EMBL/GenBank/DDBJ whole genome shotgun (WGS) entry which is preliminary data.</text>
</comment>
<protein>
    <submittedName>
        <fullName evidence="5">GntR family transcriptional regulator</fullName>
    </submittedName>
</protein>
<evidence type="ECO:0000256" key="3">
    <source>
        <dbReference type="ARBA" id="ARBA00023163"/>
    </source>
</evidence>
<dbReference type="RefSeq" id="WP_218274603.1">
    <property type="nucleotide sequence ID" value="NZ_CYGY02000123.1"/>
</dbReference>
<dbReference type="GO" id="GO:0003700">
    <property type="term" value="F:DNA-binding transcription factor activity"/>
    <property type="evidence" value="ECO:0007669"/>
    <property type="project" value="InterPro"/>
</dbReference>
<evidence type="ECO:0000256" key="1">
    <source>
        <dbReference type="ARBA" id="ARBA00023015"/>
    </source>
</evidence>
<evidence type="ECO:0000259" key="4">
    <source>
        <dbReference type="PROSITE" id="PS50949"/>
    </source>
</evidence>
<dbReference type="Proteomes" id="UP000195569">
    <property type="component" value="Unassembled WGS sequence"/>
</dbReference>
<dbReference type="PANTHER" id="PTHR43537">
    <property type="entry name" value="TRANSCRIPTIONAL REGULATOR, GNTR FAMILY"/>
    <property type="match status" value="1"/>
</dbReference>
<feature type="domain" description="HTH gntR-type" evidence="4">
    <location>
        <begin position="21"/>
        <end position="88"/>
    </location>
</feature>
<dbReference type="SMART" id="SM00345">
    <property type="entry name" value="HTH_GNTR"/>
    <property type="match status" value="1"/>
</dbReference>
<dbReference type="SUPFAM" id="SSF48008">
    <property type="entry name" value="GntR ligand-binding domain-like"/>
    <property type="match status" value="1"/>
</dbReference>
<dbReference type="GO" id="GO:0003677">
    <property type="term" value="F:DNA binding"/>
    <property type="evidence" value="ECO:0007669"/>
    <property type="project" value="UniProtKB-KW"/>
</dbReference>
<keyword evidence="6" id="KW-1185">Reference proteome</keyword>
<keyword evidence="2" id="KW-0238">DNA-binding</keyword>
<dbReference type="Pfam" id="PF07729">
    <property type="entry name" value="FCD"/>
    <property type="match status" value="1"/>
</dbReference>
<dbReference type="EMBL" id="CYGY02000123">
    <property type="protein sequence ID" value="SIT51501.1"/>
    <property type="molecule type" value="Genomic_DNA"/>
</dbReference>
<dbReference type="Gene3D" id="1.10.10.10">
    <property type="entry name" value="Winged helix-like DNA-binding domain superfamily/Winged helix DNA-binding domain"/>
    <property type="match status" value="1"/>
</dbReference>
<dbReference type="InterPro" id="IPR000524">
    <property type="entry name" value="Tscrpt_reg_HTH_GntR"/>
</dbReference>
<dbReference type="PANTHER" id="PTHR43537:SF24">
    <property type="entry name" value="GLUCONATE OPERON TRANSCRIPTIONAL REPRESSOR"/>
    <property type="match status" value="1"/>
</dbReference>
<dbReference type="CDD" id="cd07377">
    <property type="entry name" value="WHTH_GntR"/>
    <property type="match status" value="1"/>
</dbReference>
<accession>A0A1N7SVM8</accession>
<sequence length="241" mass="26925">MDFPYKSANMTAVVEAGGRSGETVERVAADLRNQILEGRFAPGQRLISRDIVELTGVSRSSLREAFRRLEADGLVELVPNRGAIVRRLSRDEVMKVFEIREALEGFAARLAATRIHIGENRERFLAVLDQGRVHAVRPMFQGFIKDNRAFHQEIVRACGNPQLGELIDKYQLPAFMIQLRQTIGVEQIIGNSLAEHEDIAAAILAGDPDAAYDAMKRHLWHSAEMILKLPAMVDRRMVGVG</sequence>
<dbReference type="Pfam" id="PF00392">
    <property type="entry name" value="GntR"/>
    <property type="match status" value="1"/>
</dbReference>
<dbReference type="PROSITE" id="PS50949">
    <property type="entry name" value="HTH_GNTR"/>
    <property type="match status" value="1"/>
</dbReference>
<proteinExistence type="predicted"/>
<evidence type="ECO:0000313" key="6">
    <source>
        <dbReference type="Proteomes" id="UP000195569"/>
    </source>
</evidence>
<dbReference type="InterPro" id="IPR011711">
    <property type="entry name" value="GntR_C"/>
</dbReference>
<dbReference type="SMART" id="SM00895">
    <property type="entry name" value="FCD"/>
    <property type="match status" value="1"/>
</dbReference>
<dbReference type="Gene3D" id="1.20.120.530">
    <property type="entry name" value="GntR ligand-binding domain-like"/>
    <property type="match status" value="1"/>
</dbReference>
<organism evidence="5 6">
    <name type="scientific">Paraburkholderia piptadeniae</name>
    <dbReference type="NCBI Taxonomy" id="1701573"/>
    <lineage>
        <taxon>Bacteria</taxon>
        <taxon>Pseudomonadati</taxon>
        <taxon>Pseudomonadota</taxon>
        <taxon>Betaproteobacteria</taxon>
        <taxon>Burkholderiales</taxon>
        <taxon>Burkholderiaceae</taxon>
        <taxon>Paraburkholderia</taxon>
    </lineage>
</organism>
<name>A0A1N7SVM8_9BURK</name>
<gene>
    <name evidence="5" type="ORF">BN2476_1230033</name>
</gene>
<keyword evidence="3" id="KW-0804">Transcription</keyword>
<evidence type="ECO:0000313" key="5">
    <source>
        <dbReference type="EMBL" id="SIT51501.1"/>
    </source>
</evidence>
<keyword evidence="1" id="KW-0805">Transcription regulation</keyword>
<reference evidence="5" key="1">
    <citation type="submission" date="2016-12" db="EMBL/GenBank/DDBJ databases">
        <authorList>
            <person name="Moulin L."/>
        </authorList>
    </citation>
    <scope>NUCLEOTIDE SEQUENCE [LARGE SCALE GENOMIC DNA]</scope>
    <source>
        <strain evidence="5">STM 7183</strain>
    </source>
</reference>
<dbReference type="InterPro" id="IPR036388">
    <property type="entry name" value="WH-like_DNA-bd_sf"/>
</dbReference>
<evidence type="ECO:0000256" key="2">
    <source>
        <dbReference type="ARBA" id="ARBA00023125"/>
    </source>
</evidence>
<dbReference type="SUPFAM" id="SSF46785">
    <property type="entry name" value="Winged helix' DNA-binding domain"/>
    <property type="match status" value="1"/>
</dbReference>
<dbReference type="AlphaFoldDB" id="A0A1N7SVM8"/>